<reference evidence="1 2" key="1">
    <citation type="journal article" date="2016" name="BMC Genomics">
        <title>Genome sequencing and secondary metabolism of the postharvest pathogen Penicillium griseofulvum.</title>
        <authorList>
            <person name="Banani H."/>
            <person name="Marcet-Houben M."/>
            <person name="Ballester A.R."/>
            <person name="Abbruscato P."/>
            <person name="Gonzalez-Candelas L."/>
            <person name="Gabaldon T."/>
            <person name="Spadaro D."/>
        </authorList>
    </citation>
    <scope>NUCLEOTIDE SEQUENCE [LARGE SCALE GENOMIC DNA]</scope>
    <source>
        <strain evidence="1 2">PG3</strain>
    </source>
</reference>
<gene>
    <name evidence="1" type="ORF">PGRI_036150</name>
</gene>
<dbReference type="Proteomes" id="UP000070168">
    <property type="component" value="Unassembled WGS sequence"/>
</dbReference>
<protein>
    <submittedName>
        <fullName evidence="1">Uncharacterized protein</fullName>
    </submittedName>
</protein>
<accession>A0A135LD25</accession>
<dbReference type="OMA" id="RQVRVIQ"/>
<keyword evidence="2" id="KW-1185">Reference proteome</keyword>
<dbReference type="AlphaFoldDB" id="A0A135LD25"/>
<dbReference type="EMBL" id="LHQR01000067">
    <property type="protein sequence ID" value="KXG46869.1"/>
    <property type="molecule type" value="Genomic_DNA"/>
</dbReference>
<sequence>MPSHNIWNQWKRLVVNRETPKKLKYTASDLSPLNIKLVSTKDKDAGRTSWFEPWDGLDKLALTEPESLKKLPTLDLEADQRLDVPSRQSQHYEVCYQLWYAIQDRTENYADFANLPRTHPGISLSMIRPWSKIEENDEFYEIDDIRAPGYPFTWGWHPLSLDEFCVRDREFQETPYPHLQMAIFSFDCPDDSSLLASELSALVQVIGIRSSQPTFLGTPSIAVLLISIFGARQVRVIQAFYSKREYTKGEKQGEPELTVKLGKTINLASENETEIEERMDEIIRWIACNISFLQTDEPVNPGGDGLVEVVIRSASMVEV</sequence>
<dbReference type="OrthoDB" id="4453902at2759"/>
<evidence type="ECO:0000313" key="1">
    <source>
        <dbReference type="EMBL" id="KXG46869.1"/>
    </source>
</evidence>
<organism evidence="1 2">
    <name type="scientific">Penicillium patulum</name>
    <name type="common">Penicillium griseofulvum</name>
    <dbReference type="NCBI Taxonomy" id="5078"/>
    <lineage>
        <taxon>Eukaryota</taxon>
        <taxon>Fungi</taxon>
        <taxon>Dikarya</taxon>
        <taxon>Ascomycota</taxon>
        <taxon>Pezizomycotina</taxon>
        <taxon>Eurotiomycetes</taxon>
        <taxon>Eurotiomycetidae</taxon>
        <taxon>Eurotiales</taxon>
        <taxon>Aspergillaceae</taxon>
        <taxon>Penicillium</taxon>
    </lineage>
</organism>
<comment type="caution">
    <text evidence="1">The sequence shown here is derived from an EMBL/GenBank/DDBJ whole genome shotgun (WGS) entry which is preliminary data.</text>
</comment>
<name>A0A135LD25_PENPA</name>
<proteinExistence type="predicted"/>
<dbReference type="RefSeq" id="XP_040645405.1">
    <property type="nucleotide sequence ID" value="XM_040791328.1"/>
</dbReference>
<dbReference type="GeneID" id="63706628"/>
<evidence type="ECO:0000313" key="2">
    <source>
        <dbReference type="Proteomes" id="UP000070168"/>
    </source>
</evidence>